<evidence type="ECO:0000313" key="2">
    <source>
        <dbReference type="EMBL" id="GAG29450.1"/>
    </source>
</evidence>
<proteinExistence type="predicted"/>
<protein>
    <recommendedName>
        <fullName evidence="1">Gingipain propeptide domain-containing protein</fullName>
    </recommendedName>
</protein>
<organism evidence="2">
    <name type="scientific">marine sediment metagenome</name>
    <dbReference type="NCBI Taxonomy" id="412755"/>
    <lineage>
        <taxon>unclassified sequences</taxon>
        <taxon>metagenomes</taxon>
        <taxon>ecological metagenomes</taxon>
    </lineage>
</organism>
<dbReference type="Gene3D" id="2.60.40.3800">
    <property type="match status" value="1"/>
</dbReference>
<feature type="non-terminal residue" evidence="2">
    <location>
        <position position="240"/>
    </location>
</feature>
<accession>X0WFM2</accession>
<feature type="domain" description="Gingipain propeptide" evidence="1">
    <location>
        <begin position="62"/>
        <end position="224"/>
    </location>
</feature>
<dbReference type="InterPro" id="IPR038490">
    <property type="entry name" value="Gingipain_propep_sf"/>
</dbReference>
<reference evidence="2" key="1">
    <citation type="journal article" date="2014" name="Front. Microbiol.">
        <title>High frequency of phylogenetically diverse reductive dehalogenase-homologous genes in deep subseafloor sedimentary metagenomes.</title>
        <authorList>
            <person name="Kawai M."/>
            <person name="Futagami T."/>
            <person name="Toyoda A."/>
            <person name="Takaki Y."/>
            <person name="Nishi S."/>
            <person name="Hori S."/>
            <person name="Arai W."/>
            <person name="Tsubouchi T."/>
            <person name="Morono Y."/>
            <person name="Uchiyama I."/>
            <person name="Ito T."/>
            <person name="Fujiyama A."/>
            <person name="Inagaki F."/>
            <person name="Takami H."/>
        </authorList>
    </citation>
    <scope>NUCLEOTIDE SEQUENCE</scope>
    <source>
        <strain evidence="2">Expedition CK06-06</strain>
    </source>
</reference>
<dbReference type="InterPro" id="IPR012600">
    <property type="entry name" value="Propeptide_C25"/>
</dbReference>
<sequence length="240" mass="26848">MKKKILGIFVCMLLIATAFSVIGLAEDDKIKAVTILAEKESRSLIVTLESEPYTITTSFDDKTEINMIEYGSILIPGNPKLPSKIFNIGVPPGGEVVSVELISENHEVIPGSYNIVPAPPFSNGVDTVKYDVNEEIYSSLDPYPTTVFDYLGMGQLRKYSFARVRFSPISYFPISGKLKIYKEITLKIDYKIVKELSSELLADRTMDDTASEIIINYQSIYQSYIPSSPSHPLDTYDYVI</sequence>
<dbReference type="EMBL" id="BARS01045106">
    <property type="protein sequence ID" value="GAG29450.1"/>
    <property type="molecule type" value="Genomic_DNA"/>
</dbReference>
<comment type="caution">
    <text evidence="2">The sequence shown here is derived from an EMBL/GenBank/DDBJ whole genome shotgun (WGS) entry which is preliminary data.</text>
</comment>
<dbReference type="GO" id="GO:0004197">
    <property type="term" value="F:cysteine-type endopeptidase activity"/>
    <property type="evidence" value="ECO:0007669"/>
    <property type="project" value="InterPro"/>
</dbReference>
<dbReference type="Pfam" id="PF08126">
    <property type="entry name" value="Propeptide_C25"/>
    <property type="match status" value="1"/>
</dbReference>
<name>X0WFM2_9ZZZZ</name>
<dbReference type="AlphaFoldDB" id="X0WFM2"/>
<evidence type="ECO:0000259" key="1">
    <source>
        <dbReference type="Pfam" id="PF08126"/>
    </source>
</evidence>
<gene>
    <name evidence="2" type="ORF">S01H1_68045</name>
</gene>